<sequence>MTDRLDWASDAIRLIEQDGAAVLVTQCIVDGSAPREAGTKILVSKSKILGTIGGGNLEHQATMQARRMLERDDVTHLLQDYPLGPLLRQCCGGHVRLLLERLDARDTGWLEHIASMAEQPGEHVLETRLDGTGQRKTLYRRKDWPHVLKTGFLGHDASLLPDNRPARDVCAVFFEQVSALPPAVMLFGAGHVGQAIAHVLSISPLPIRWFDSRPDYLGTRSGIEISHLTDPEEAVSSAPPAAIHLVLTHDHELDYRLTRAILQRGDFAFCGLIGSATKRARFIRRLREDSVPQAAISRLTSPIGLPEISGKAPATIAVAVAGQILQITGDAVSADTPRQASNASVLRA</sequence>
<reference evidence="3 4" key="1">
    <citation type="submission" date="2018-08" db="EMBL/GenBank/DDBJ databases">
        <title>Henriciella mobilis sp. nov., isolated from seawater.</title>
        <authorList>
            <person name="Cheng H."/>
            <person name="Wu Y.-H."/>
            <person name="Xu X.-W."/>
            <person name="Guo L.-L."/>
        </authorList>
    </citation>
    <scope>NUCLEOTIDE SEQUENCE [LARGE SCALE GENOMIC DNA]</scope>
    <source>
        <strain evidence="3 4">JN25</strain>
    </source>
</reference>
<evidence type="ECO:0000313" key="3">
    <source>
        <dbReference type="EMBL" id="RIJ33005.1"/>
    </source>
</evidence>
<evidence type="ECO:0000313" key="4">
    <source>
        <dbReference type="Proteomes" id="UP000266385"/>
    </source>
</evidence>
<dbReference type="InterPro" id="IPR014308">
    <property type="entry name" value="Xanthine_DH_XdhC"/>
</dbReference>
<dbReference type="InterPro" id="IPR052698">
    <property type="entry name" value="MoCofactor_Util/Proc"/>
</dbReference>
<dbReference type="OrthoDB" id="61481at2"/>
<name>A0A399RU64_9PROT</name>
<dbReference type="Proteomes" id="UP000266385">
    <property type="component" value="Unassembled WGS sequence"/>
</dbReference>
<evidence type="ECO:0000259" key="2">
    <source>
        <dbReference type="Pfam" id="PF13478"/>
    </source>
</evidence>
<comment type="caution">
    <text evidence="3">The sequence shown here is derived from an EMBL/GenBank/DDBJ whole genome shotgun (WGS) entry which is preliminary data.</text>
</comment>
<accession>A0A399RU64</accession>
<dbReference type="Gene3D" id="3.40.50.720">
    <property type="entry name" value="NAD(P)-binding Rossmann-like Domain"/>
    <property type="match status" value="1"/>
</dbReference>
<feature type="domain" description="XdhC Rossmann" evidence="2">
    <location>
        <begin position="184"/>
        <end position="324"/>
    </location>
</feature>
<gene>
    <name evidence="3" type="primary">xdhC</name>
    <name evidence="3" type="ORF">D1223_03940</name>
</gene>
<dbReference type="Pfam" id="PF02625">
    <property type="entry name" value="XdhC_CoxI"/>
    <property type="match status" value="1"/>
</dbReference>
<dbReference type="NCBIfam" id="TIGR02964">
    <property type="entry name" value="xanthine_xdhC"/>
    <property type="match status" value="1"/>
</dbReference>
<dbReference type="InterPro" id="IPR027051">
    <property type="entry name" value="XdhC_Rossmann_dom"/>
</dbReference>
<dbReference type="InterPro" id="IPR003777">
    <property type="entry name" value="XdhC_CoxI"/>
</dbReference>
<proteinExistence type="predicted"/>
<evidence type="ECO:0000259" key="1">
    <source>
        <dbReference type="Pfam" id="PF02625"/>
    </source>
</evidence>
<keyword evidence="4" id="KW-1185">Reference proteome</keyword>
<feature type="domain" description="XdhC- CoxI" evidence="1">
    <location>
        <begin position="15"/>
        <end position="72"/>
    </location>
</feature>
<dbReference type="AlphaFoldDB" id="A0A399RU64"/>
<protein>
    <submittedName>
        <fullName evidence="3">Xanthine dehydrogenase accessory protein XdhC</fullName>
    </submittedName>
</protein>
<dbReference type="PANTHER" id="PTHR30388">
    <property type="entry name" value="ALDEHYDE OXIDOREDUCTASE MOLYBDENUM COFACTOR ASSEMBLY PROTEIN"/>
    <property type="match status" value="1"/>
</dbReference>
<dbReference type="RefSeq" id="WP_119375084.1">
    <property type="nucleotide sequence ID" value="NZ_QWFX01000005.1"/>
</dbReference>
<organism evidence="3 4">
    <name type="scientific">Henriciella mobilis</name>
    <dbReference type="NCBI Taxonomy" id="2305467"/>
    <lineage>
        <taxon>Bacteria</taxon>
        <taxon>Pseudomonadati</taxon>
        <taxon>Pseudomonadota</taxon>
        <taxon>Alphaproteobacteria</taxon>
        <taxon>Hyphomonadales</taxon>
        <taxon>Hyphomonadaceae</taxon>
        <taxon>Henriciella</taxon>
    </lineage>
</organism>
<dbReference type="PANTHER" id="PTHR30388:SF6">
    <property type="entry name" value="XANTHINE DEHYDROGENASE SUBUNIT A-RELATED"/>
    <property type="match status" value="1"/>
</dbReference>
<dbReference type="EMBL" id="QWFX01000005">
    <property type="protein sequence ID" value="RIJ33005.1"/>
    <property type="molecule type" value="Genomic_DNA"/>
</dbReference>
<dbReference type="Pfam" id="PF13478">
    <property type="entry name" value="XdhC_C"/>
    <property type="match status" value="1"/>
</dbReference>